<dbReference type="OrthoDB" id="10259545at2759"/>
<dbReference type="FunCoup" id="A0A1D8PQ13">
    <property type="interactions" value="239"/>
</dbReference>
<dbReference type="AlphaFoldDB" id="A0A1D8PQ13"/>
<dbReference type="PROSITE" id="PS00901">
    <property type="entry name" value="CYS_SYNTHASE"/>
    <property type="match status" value="1"/>
</dbReference>
<dbReference type="SMR" id="A0A1D8PQ13"/>
<dbReference type="RefSeq" id="XP_719136.2">
    <property type="nucleotide sequence ID" value="XM_714043.2"/>
</dbReference>
<dbReference type="SUPFAM" id="SSF53686">
    <property type="entry name" value="Tryptophan synthase beta subunit-like PLP-dependent enzymes"/>
    <property type="match status" value="1"/>
</dbReference>
<keyword evidence="5" id="KW-0663">Pyridoxal phosphate</keyword>
<dbReference type="KEGG" id="cal:CAALFM_C602960WA"/>
<dbReference type="eggNOG" id="KOG1481">
    <property type="taxonomic scope" value="Eukaryota"/>
</dbReference>
<proteinExistence type="inferred from homology"/>
<gene>
    <name evidence="9" type="ordered locus">CAALFM_C602960WA</name>
    <name evidence="8" type="ordered locus">orf19.13020</name>
</gene>
<organism evidence="9 10">
    <name type="scientific">Candida albicans (strain SC5314 / ATCC MYA-2876)</name>
    <name type="common">Yeast</name>
    <dbReference type="NCBI Taxonomy" id="237561"/>
    <lineage>
        <taxon>Eukaryota</taxon>
        <taxon>Fungi</taxon>
        <taxon>Dikarya</taxon>
        <taxon>Ascomycota</taxon>
        <taxon>Saccharomycotina</taxon>
        <taxon>Pichiomycetes</taxon>
        <taxon>Debaryomycetaceae</taxon>
        <taxon>Candida/Lodderomyces clade</taxon>
        <taxon>Candida</taxon>
    </lineage>
</organism>
<evidence type="ECO:0000313" key="10">
    <source>
        <dbReference type="Proteomes" id="UP000000559"/>
    </source>
</evidence>
<dbReference type="Gene3D" id="3.40.50.1100">
    <property type="match status" value="2"/>
</dbReference>
<reference evidence="9 10" key="1">
    <citation type="journal article" date="2004" name="Proc. Natl. Acad. Sci. U.S.A.">
        <title>The diploid genome sequence of Candida albicans.</title>
        <authorList>
            <person name="Jones T."/>
            <person name="Federspiel N.A."/>
            <person name="Chibana H."/>
            <person name="Dungan J."/>
            <person name="Kalman S."/>
            <person name="Magee B.B."/>
            <person name="Newport G."/>
            <person name="Thorstenson Y.R."/>
            <person name="Agabian N."/>
            <person name="Magee P.T."/>
            <person name="Davis R.W."/>
            <person name="Scherer S."/>
        </authorList>
    </citation>
    <scope>NUCLEOTIDE SEQUENCE [LARGE SCALE GENOMIC DNA]</scope>
    <source>
        <strain evidence="10">SC5314 / ATCC MYA-2876</strain>
    </source>
</reference>
<dbReference type="EMBL" id="CP017628">
    <property type="protein sequence ID" value="AOW30227.1"/>
    <property type="molecule type" value="Genomic_DNA"/>
</dbReference>
<dbReference type="Proteomes" id="UP000000559">
    <property type="component" value="Chromosome 6"/>
</dbReference>
<dbReference type="STRING" id="237561.A0A1D8PQ13"/>
<comment type="cofactor">
    <cofactor evidence="1">
        <name>pyridoxal 5'-phosphate</name>
        <dbReference type="ChEBI" id="CHEBI:597326"/>
    </cofactor>
</comment>
<dbReference type="CDD" id="cd01561">
    <property type="entry name" value="CBS_like"/>
    <property type="match status" value="1"/>
</dbReference>
<dbReference type="GO" id="GO:0006535">
    <property type="term" value="P:cysteine biosynthetic process from serine"/>
    <property type="evidence" value="ECO:0000318"/>
    <property type="project" value="GO_Central"/>
</dbReference>
<sequence>MAINWKSTLQTSASVISLFLIAKELYNLYVTTTNKDKSNSKLTLLPPRTRGIESLIGNTPLIEIKSLSRQLGCKIYAKLELCNPGGSAKDRVALAIIRAGESSGQLIPNANNIIFEGTSGSTGISLAILCNALGYICHICLPDDTSLEKLQLLKSLGAELEPVKPASIVDPNQYTNAARRGALAVNQNRDGHSQRRAIFADQFENDFNWRIHYETTGPELLQQMGQDKIDVFINGSGTGGTIAGVGRCLKEYNPRTKIVLADPQGSGLANRINYGVMYDSVEKEGTRRRHQVDTLVEGIGLNRLTWNFKQAEPYIDEAIRVTDDQALKMAKYLSINDGLFLGSSSAINCVAAVKMALKNGPGQKIVVIACDSGARHLSKFWKEAAKLPNDLTLDDILQ</sequence>
<dbReference type="GeneID" id="3639189"/>
<evidence type="ECO:0000256" key="4">
    <source>
        <dbReference type="ARBA" id="ARBA00022679"/>
    </source>
</evidence>
<dbReference type="InterPro" id="IPR001216">
    <property type="entry name" value="P-phosphate_BS"/>
</dbReference>
<dbReference type="CGD" id="CAL0000195320">
    <property type="gene designation" value="orf19.13020"/>
</dbReference>
<keyword evidence="10" id="KW-1185">Reference proteome</keyword>
<dbReference type="GO" id="GO:0004124">
    <property type="term" value="F:cysteine synthase activity"/>
    <property type="evidence" value="ECO:0000318"/>
    <property type="project" value="GO_Central"/>
</dbReference>
<evidence type="ECO:0000256" key="5">
    <source>
        <dbReference type="ARBA" id="ARBA00022898"/>
    </source>
</evidence>
<dbReference type="VEuPathDB" id="FungiDB:C6_02960W_A"/>
<evidence type="ECO:0000259" key="7">
    <source>
        <dbReference type="Pfam" id="PF00291"/>
    </source>
</evidence>
<evidence type="ECO:0000256" key="6">
    <source>
        <dbReference type="ARBA" id="ARBA00023192"/>
    </source>
</evidence>
<accession>A0A1D8PQ13</accession>
<dbReference type="InterPro" id="IPR001926">
    <property type="entry name" value="TrpB-like_PALP"/>
</dbReference>
<name>A0A1D8PQ13_CANAL</name>
<keyword evidence="4" id="KW-0808">Transferase</keyword>
<comment type="similarity">
    <text evidence="2">Belongs to the cysteine synthase/cystathionine beta-synthase family.</text>
</comment>
<dbReference type="InterPro" id="IPR036052">
    <property type="entry name" value="TrpB-like_PALP_sf"/>
</dbReference>
<dbReference type="PANTHER" id="PTHR10314">
    <property type="entry name" value="CYSTATHIONINE BETA-SYNTHASE"/>
    <property type="match status" value="1"/>
</dbReference>
<evidence type="ECO:0000256" key="1">
    <source>
        <dbReference type="ARBA" id="ARBA00001933"/>
    </source>
</evidence>
<evidence type="ECO:0000313" key="9">
    <source>
        <dbReference type="EMBL" id="AOW30227.1"/>
    </source>
</evidence>
<reference evidence="9 10" key="2">
    <citation type="journal article" date="2007" name="Genome Biol.">
        <title>Assembly of the Candida albicans genome into sixteen supercontigs aligned on the eight chromosomes.</title>
        <authorList>
            <person name="van het Hoog M."/>
            <person name="Rast T.J."/>
            <person name="Martchenko M."/>
            <person name="Grindle S."/>
            <person name="Dignard D."/>
            <person name="Hogues H."/>
            <person name="Cuomo C."/>
            <person name="Berriman M."/>
            <person name="Scherer S."/>
            <person name="Magee B.B."/>
            <person name="Whiteway M."/>
            <person name="Chibana H."/>
            <person name="Nantel A."/>
            <person name="Magee P.T."/>
        </authorList>
    </citation>
    <scope>GENOME REANNOTATION</scope>
    <source>
        <strain evidence="10">SC5314 / ATCC MYA-2876</strain>
    </source>
</reference>
<evidence type="ECO:0000313" key="8">
    <source>
        <dbReference type="CGD" id="CAL0000195320"/>
    </source>
</evidence>
<reference evidence="9 10" key="3">
    <citation type="journal article" date="2013" name="Genome Biol.">
        <title>Assembly of a phased diploid Candida albicans genome facilitates allele-specific measurements and provides a simple model for repeat and indel structure.</title>
        <authorList>
            <person name="Muzzey D."/>
            <person name="Schwartz K."/>
            <person name="Weissman J.S."/>
            <person name="Sherlock G."/>
        </authorList>
    </citation>
    <scope>NUCLEOTIDE SEQUENCE [LARGE SCALE GENOMIC DNA]</scope>
    <source>
        <strain evidence="10">SC5314 / ATCC MYA-2876</strain>
    </source>
</reference>
<keyword evidence="3" id="KW-0028">Amino-acid biosynthesis</keyword>
<keyword evidence="6" id="KW-0198">Cysteine biosynthesis</keyword>
<protein>
    <submittedName>
        <fullName evidence="9">Cysteine synthase</fullName>
    </submittedName>
</protein>
<dbReference type="InParanoid" id="A0A1D8PQ13"/>
<dbReference type="GO" id="GO:0005737">
    <property type="term" value="C:cytoplasm"/>
    <property type="evidence" value="ECO:0000318"/>
    <property type="project" value="GO_Central"/>
</dbReference>
<dbReference type="FunFam" id="3.40.50.1100:FF:000016">
    <property type="entry name" value="Cysteine synthase A"/>
    <property type="match status" value="1"/>
</dbReference>
<feature type="domain" description="Tryptophan synthase beta chain-like PALP" evidence="7">
    <location>
        <begin position="53"/>
        <end position="371"/>
    </location>
</feature>
<evidence type="ECO:0000256" key="2">
    <source>
        <dbReference type="ARBA" id="ARBA00007103"/>
    </source>
</evidence>
<evidence type="ECO:0000256" key="3">
    <source>
        <dbReference type="ARBA" id="ARBA00022605"/>
    </source>
</evidence>
<dbReference type="Pfam" id="PF00291">
    <property type="entry name" value="PALP"/>
    <property type="match status" value="1"/>
</dbReference>
<dbReference type="InterPro" id="IPR050214">
    <property type="entry name" value="Cys_Synth/Cystath_Beta-Synth"/>
</dbReference>